<reference evidence="9 10" key="1">
    <citation type="submission" date="2016-04" db="EMBL/GenBank/DDBJ databases">
        <title>Draft genome of Fonsecaea erecta CBS 125763.</title>
        <authorList>
            <person name="Weiss V.A."/>
            <person name="Vicente V.A."/>
            <person name="Raittz R.T."/>
            <person name="Moreno L.F."/>
            <person name="De Souza E.M."/>
            <person name="Pedrosa F.O."/>
            <person name="Steffens M.B."/>
            <person name="Faoro H."/>
            <person name="Tadra-Sfeir M.Z."/>
            <person name="Najafzadeh M.J."/>
            <person name="Felipe M.S."/>
            <person name="Teixeira M."/>
            <person name="Sun J."/>
            <person name="Xi L."/>
            <person name="Gomes R."/>
            <person name="De Azevedo C.M."/>
            <person name="Salgado C.G."/>
            <person name="Da Silva M.B."/>
            <person name="Nascimento M.F."/>
            <person name="Queiroz-Telles F."/>
            <person name="Attili D.S."/>
            <person name="Gorbushina A."/>
        </authorList>
    </citation>
    <scope>NUCLEOTIDE SEQUENCE [LARGE SCALE GENOMIC DNA]</scope>
    <source>
        <strain evidence="9 10">CBS 125763</strain>
    </source>
</reference>
<evidence type="ECO:0000256" key="4">
    <source>
        <dbReference type="ARBA" id="ARBA00022989"/>
    </source>
</evidence>
<evidence type="ECO:0000256" key="6">
    <source>
        <dbReference type="SAM" id="MobiDB-lite"/>
    </source>
</evidence>
<keyword evidence="3 7" id="KW-0812">Transmembrane</keyword>
<feature type="compositionally biased region" description="Basic and acidic residues" evidence="6">
    <location>
        <begin position="110"/>
        <end position="122"/>
    </location>
</feature>
<dbReference type="EMBL" id="LVYI01000002">
    <property type="protein sequence ID" value="OAP62724.1"/>
    <property type="molecule type" value="Genomic_DNA"/>
</dbReference>
<feature type="transmembrane region" description="Helical" evidence="7">
    <location>
        <begin position="420"/>
        <end position="450"/>
    </location>
</feature>
<feature type="transmembrane region" description="Helical" evidence="7">
    <location>
        <begin position="493"/>
        <end position="512"/>
    </location>
</feature>
<proteinExistence type="inferred from homology"/>
<dbReference type="OrthoDB" id="5358475at2759"/>
<feature type="transmembrane region" description="Helical" evidence="7">
    <location>
        <begin position="178"/>
        <end position="199"/>
    </location>
</feature>
<sequence>MASGVGSISGPGAVDDKRLHANGLDAITFPTRVAAKLHDSSIPFEEYLHYAKITRQEEERLYGPGSDFTQGSGPTMTFIKEKILRKRVEHRRESVPQPRLSISAQGEGQIVRHESDSGNEKSAIENKKFEPMTISDEEWVQASRAARTATWGAVFYLITTDILGPFSTGYAFSQMGLGPGVTLFTVFGALAGYSGYQLWRMYLQLDSDRYPMKGYGDIAFRVYGPWFRHTCNLLQSFQFFLNVALIILSSGQSISQLSKGQLCFIVCVVVCMLAGCIIGQIRTLQRFGWLASWAVFLNLFIIFATMGVMAHSPPNYKLYAAANPDFDINNPAPIQVSGSAPPGLDIVDNVNGLMNAVFSFGGATLFVELLAEMRRPMDFWKGLLCADLLIYACYMVYGIYTYCMQGQYAYNVSYQGISPYGWQTACNIIGLITGLIAAVLYGNIGIKVLYNNLGRDLLNFPLLESKTGKWIWVAFVPIYWTLAWVVTQSVPQINTWIVLVGAGCILQFTYTFPPFMMLGFKCQRDAMLPGETFDPATGTVRHLDSGLKRWWRGFKKELFWNLFDLIFYLGSFVTMVLGLYAAFTSMVDAYKSSVNLSAWRLLPLRFEPLPLGSIRPVGWLGQQMDLMANGLPGHLHEFYRPVKDAPWLGGDQEYSWLNEAWPYSYNALVPLAWTTNNARLKHHVLRVTEWVIDHQHADGWLGPEESLSRRNFWARYPLFLGFMQLVEAEPELGETMVLPAMHRFVRLMYSMLQDHHQGYVWKPGDLFDEQWGRSRAADMVLVLQWLYEKYPMGNEKIIHYCMVQMYEMAYDWSYWFHEDHFLKGDLDTYPQDLTNSLFPYVHGVNAGQGLKWGGVMRRLVQDDVLLNTTRNGVNWTFRYHGTPSGAIIGDEREAGLSPVRGTELCSVVESIFSLSYLYHAVGDRDFADKTELAAYNALPVMLMPHWWAHQYVAQTNQPVSHRLDNPPFWNVGPMGQTFGTEPNYPCCTVNMQGYSKFVPAMYVKDGEDGLVHALLGPAHVSTTLQKRNQIRIRCDTNYPFSNYLNYEIKARSAFRFSFRVPAWALPDASIVMVDRGKKHPLAPDNSTGLHTMVIPAGRTRVEVSFSTHLRVESRANDTISVYYGALLYALPLAGDYTASRPANYPGTEAPPEANDWSILPRDYWNVAVDVTALKFYEYPNRYDAWLPHPIWHEERPPVSISALACQIDWELRDGYAPNPPLAGRRNCTGRAFPVELRPYGSAKLHMAELPTVNLRPGSPDLWRPGPGV</sequence>
<keyword evidence="4 7" id="KW-1133">Transmembrane helix</keyword>
<evidence type="ECO:0000256" key="3">
    <source>
        <dbReference type="ARBA" id="ARBA00022692"/>
    </source>
</evidence>
<organism evidence="9 10">
    <name type="scientific">Fonsecaea erecta</name>
    <dbReference type="NCBI Taxonomy" id="1367422"/>
    <lineage>
        <taxon>Eukaryota</taxon>
        <taxon>Fungi</taxon>
        <taxon>Dikarya</taxon>
        <taxon>Ascomycota</taxon>
        <taxon>Pezizomycotina</taxon>
        <taxon>Eurotiomycetes</taxon>
        <taxon>Chaetothyriomycetidae</taxon>
        <taxon>Chaetothyriales</taxon>
        <taxon>Herpotrichiellaceae</taxon>
        <taxon>Fonsecaea</taxon>
    </lineage>
</organism>
<gene>
    <name evidence="9" type="ORF">AYL99_01951</name>
</gene>
<feature type="domain" description="Amino acid transporter transmembrane" evidence="8">
    <location>
        <begin position="148"/>
        <end position="518"/>
    </location>
</feature>
<feature type="region of interest" description="Disordered" evidence="6">
    <location>
        <begin position="103"/>
        <end position="122"/>
    </location>
</feature>
<name>A0A178ZSC2_9EURO</name>
<dbReference type="AlphaFoldDB" id="A0A178ZSC2"/>
<dbReference type="STRING" id="1367422.A0A178ZSC2"/>
<feature type="transmembrane region" description="Helical" evidence="7">
    <location>
        <begin position="558"/>
        <end position="583"/>
    </location>
</feature>
<comment type="similarity">
    <text evidence="2">Belongs to the amino acid/polyamine transporter 2 family.</text>
</comment>
<evidence type="ECO:0000313" key="10">
    <source>
        <dbReference type="Proteomes" id="UP000078343"/>
    </source>
</evidence>
<feature type="transmembrane region" description="Helical" evidence="7">
    <location>
        <begin position="383"/>
        <end position="400"/>
    </location>
</feature>
<dbReference type="PANTHER" id="PTHR22950">
    <property type="entry name" value="AMINO ACID TRANSPORTER"/>
    <property type="match status" value="1"/>
</dbReference>
<feature type="transmembrane region" description="Helical" evidence="7">
    <location>
        <begin position="153"/>
        <end position="172"/>
    </location>
</feature>
<evidence type="ECO:0000313" key="9">
    <source>
        <dbReference type="EMBL" id="OAP62724.1"/>
    </source>
</evidence>
<protein>
    <recommendedName>
        <fullName evidence="8">Amino acid transporter transmembrane domain-containing protein</fullName>
    </recommendedName>
</protein>
<comment type="subcellular location">
    <subcellularLocation>
        <location evidence="1">Membrane</location>
        <topology evidence="1">Multi-pass membrane protein</topology>
    </subcellularLocation>
</comment>
<dbReference type="RefSeq" id="XP_018696091.1">
    <property type="nucleotide sequence ID" value="XM_018833467.1"/>
</dbReference>
<dbReference type="Proteomes" id="UP000078343">
    <property type="component" value="Unassembled WGS sequence"/>
</dbReference>
<evidence type="ECO:0000259" key="8">
    <source>
        <dbReference type="Pfam" id="PF01490"/>
    </source>
</evidence>
<feature type="transmembrane region" description="Helical" evidence="7">
    <location>
        <begin position="470"/>
        <end position="487"/>
    </location>
</feature>
<keyword evidence="5 7" id="KW-0472">Membrane</keyword>
<evidence type="ECO:0000256" key="2">
    <source>
        <dbReference type="ARBA" id="ARBA00008066"/>
    </source>
</evidence>
<evidence type="ECO:0000256" key="7">
    <source>
        <dbReference type="SAM" id="Phobius"/>
    </source>
</evidence>
<feature type="transmembrane region" description="Helical" evidence="7">
    <location>
        <begin position="257"/>
        <end position="278"/>
    </location>
</feature>
<dbReference type="GeneID" id="30006121"/>
<accession>A0A178ZSC2</accession>
<evidence type="ECO:0000256" key="5">
    <source>
        <dbReference type="ARBA" id="ARBA00023136"/>
    </source>
</evidence>
<feature type="transmembrane region" description="Helical" evidence="7">
    <location>
        <begin position="290"/>
        <end position="310"/>
    </location>
</feature>
<dbReference type="GO" id="GO:0015179">
    <property type="term" value="F:L-amino acid transmembrane transporter activity"/>
    <property type="evidence" value="ECO:0007669"/>
    <property type="project" value="TreeGrafter"/>
</dbReference>
<dbReference type="InterPro" id="IPR013057">
    <property type="entry name" value="AA_transpt_TM"/>
</dbReference>
<comment type="caution">
    <text evidence="9">The sequence shown here is derived from an EMBL/GenBank/DDBJ whole genome shotgun (WGS) entry which is preliminary data.</text>
</comment>
<keyword evidence="10" id="KW-1185">Reference proteome</keyword>
<dbReference type="GO" id="GO:0016020">
    <property type="term" value="C:membrane"/>
    <property type="evidence" value="ECO:0007669"/>
    <property type="project" value="UniProtKB-SubCell"/>
</dbReference>
<evidence type="ECO:0000256" key="1">
    <source>
        <dbReference type="ARBA" id="ARBA00004141"/>
    </source>
</evidence>
<dbReference type="PANTHER" id="PTHR22950:SF461">
    <property type="entry name" value="AMINO ACID TRANSPORTER TRANSMEMBRANE DOMAIN-CONTAINING PROTEIN"/>
    <property type="match status" value="1"/>
</dbReference>
<dbReference type="Pfam" id="PF01490">
    <property type="entry name" value="Aa_trans"/>
    <property type="match status" value="1"/>
</dbReference>